<dbReference type="EMBL" id="AB924603">
    <property type="protein sequence ID" value="BAT24244.1"/>
    <property type="molecule type" value="Genomic_DNA"/>
</dbReference>
<reference evidence="4" key="1">
    <citation type="submission" date="2014-04" db="EMBL/GenBank/DDBJ databases">
        <authorList>
            <person name="Harrison E."/>
        </authorList>
    </citation>
    <scope>NUCLEOTIDE SEQUENCE</scope>
    <source>
        <strain evidence="4">264</strain>
    </source>
</reference>
<dbReference type="GO" id="GO:0016757">
    <property type="term" value="F:glycosyltransferase activity"/>
    <property type="evidence" value="ECO:0007669"/>
    <property type="project" value="InterPro"/>
</dbReference>
<dbReference type="Pfam" id="PF13439">
    <property type="entry name" value="Glyco_transf_4"/>
    <property type="match status" value="1"/>
</dbReference>
<keyword evidence="1 4" id="KW-0808">Transferase</keyword>
<name>A0A0P0YSC1_9ENTR</name>
<evidence type="ECO:0000313" key="4">
    <source>
        <dbReference type="EMBL" id="BAT24244.1"/>
    </source>
</evidence>
<dbReference type="SUPFAM" id="SSF53756">
    <property type="entry name" value="UDP-Glycosyltransferase/glycogen phosphorylase"/>
    <property type="match status" value="1"/>
</dbReference>
<gene>
    <name evidence="4" type="primary">wcuI</name>
</gene>
<accession>A0A0P0YSC1</accession>
<evidence type="ECO:0000259" key="3">
    <source>
        <dbReference type="Pfam" id="PF13439"/>
    </source>
</evidence>
<dbReference type="InterPro" id="IPR001296">
    <property type="entry name" value="Glyco_trans_1"/>
</dbReference>
<dbReference type="CDD" id="cd03809">
    <property type="entry name" value="GT4_MtfB-like"/>
    <property type="match status" value="1"/>
</dbReference>
<organism evidence="4">
    <name type="scientific">Klebsiella sp. 264(1)</name>
    <dbReference type="NCBI Taxonomy" id="1497835"/>
    <lineage>
        <taxon>Bacteria</taxon>
        <taxon>Pseudomonadati</taxon>
        <taxon>Pseudomonadota</taxon>
        <taxon>Gammaproteobacteria</taxon>
        <taxon>Enterobacterales</taxon>
        <taxon>Enterobacteriaceae</taxon>
        <taxon>Klebsiella/Raoultella group</taxon>
        <taxon>Klebsiella</taxon>
    </lineage>
</organism>
<dbReference type="PANTHER" id="PTHR46401:SF2">
    <property type="entry name" value="GLYCOSYLTRANSFERASE WBBK-RELATED"/>
    <property type="match status" value="1"/>
</dbReference>
<sequence length="360" mass="41097">MYHSSIGIGMIYINARFLTQNITGVQRFSYELCKELVKLRSDLVFLVPDKDKIKNSEAFDIFNILEIKLGKGHIWEQITLPLFLKTKGYGGMLINLCNTAPILYRNQIATHHDITYIRYPKSFSKKFVFFYKVISSFFLRNSKKIITVSEFSKEEICSYYQIDKAKVTVVYNAAGREFTSAGNKEVGYDEYLLAVSSPSYHKNFHGLINCFKQSDINIKLKIIGSAGSTFANTYNLDTSDQRVEFLGRVSDDELIKLYSNAKAFIFPSFYEGFGIPVIEAQKCGCPVLSSSKASMREVLSSSAIFFDPTSPEEINNCIIEIIKNDKVRDDLILKGYQNADRFSWENSAIRLNKIINSFFE</sequence>
<feature type="domain" description="Glycosyl transferase family 1" evidence="2">
    <location>
        <begin position="182"/>
        <end position="336"/>
    </location>
</feature>
<proteinExistence type="predicted"/>
<protein>
    <submittedName>
        <fullName evidence="4">Glycosyl transferase</fullName>
    </submittedName>
</protein>
<dbReference type="Gene3D" id="3.40.50.2000">
    <property type="entry name" value="Glycogen Phosphorylase B"/>
    <property type="match status" value="2"/>
</dbReference>
<feature type="domain" description="Glycosyltransferase subfamily 4-like N-terminal" evidence="3">
    <location>
        <begin position="23"/>
        <end position="173"/>
    </location>
</feature>
<dbReference type="PANTHER" id="PTHR46401">
    <property type="entry name" value="GLYCOSYLTRANSFERASE WBBK-RELATED"/>
    <property type="match status" value="1"/>
</dbReference>
<dbReference type="AlphaFoldDB" id="A0A0P0YSC1"/>
<evidence type="ECO:0000256" key="1">
    <source>
        <dbReference type="ARBA" id="ARBA00022679"/>
    </source>
</evidence>
<dbReference type="Pfam" id="PF00534">
    <property type="entry name" value="Glycos_transf_1"/>
    <property type="match status" value="1"/>
</dbReference>
<dbReference type="InterPro" id="IPR028098">
    <property type="entry name" value="Glyco_trans_4-like_N"/>
</dbReference>
<evidence type="ECO:0000259" key="2">
    <source>
        <dbReference type="Pfam" id="PF00534"/>
    </source>
</evidence>
<reference evidence="4" key="2">
    <citation type="journal article" date="2015" name="Sci. Rep.">
        <title>Genetic analysis of capsular polysaccharide synthesis gene clusters in 79 capsular types of Klebsiella spp.</title>
        <authorList>
            <person name="Pan Y.J."/>
            <person name="Lin T.L."/>
            <person name="Chen C.T."/>
            <person name="Chen Y.Y."/>
            <person name="Hsieh P.F."/>
            <person name="Hsu C.R."/>
            <person name="Wu M.C."/>
            <person name="Wang J.T."/>
        </authorList>
    </citation>
    <scope>NUCLEOTIDE SEQUENCE</scope>
    <source>
        <strain evidence="4">264</strain>
    </source>
</reference>